<evidence type="ECO:0000256" key="1">
    <source>
        <dbReference type="SAM" id="MobiDB-lite"/>
    </source>
</evidence>
<proteinExistence type="predicted"/>
<dbReference type="EMBL" id="HF935304">
    <property type="protein sequence ID" value="CCX06664.1"/>
    <property type="molecule type" value="Genomic_DNA"/>
</dbReference>
<protein>
    <submittedName>
        <fullName evidence="2">Uncharacterized protein</fullName>
    </submittedName>
</protein>
<dbReference type="OrthoDB" id="5387413at2759"/>
<feature type="compositionally biased region" description="Basic and acidic residues" evidence="1">
    <location>
        <begin position="244"/>
        <end position="261"/>
    </location>
</feature>
<dbReference type="AlphaFoldDB" id="U4L961"/>
<evidence type="ECO:0000313" key="3">
    <source>
        <dbReference type="Proteomes" id="UP000018144"/>
    </source>
</evidence>
<name>U4L961_PYROM</name>
<reference evidence="2 3" key="1">
    <citation type="journal article" date="2013" name="PLoS Genet.">
        <title>The genome and development-dependent transcriptomes of Pyronema confluens: a window into fungal evolution.</title>
        <authorList>
            <person name="Traeger S."/>
            <person name="Altegoer F."/>
            <person name="Freitag M."/>
            <person name="Gabaldon T."/>
            <person name="Kempken F."/>
            <person name="Kumar A."/>
            <person name="Marcet-Houben M."/>
            <person name="Poggeler S."/>
            <person name="Stajich J.E."/>
            <person name="Nowrousian M."/>
        </authorList>
    </citation>
    <scope>NUCLEOTIDE SEQUENCE [LARGE SCALE GENOMIC DNA]</scope>
    <source>
        <strain evidence="3">CBS 100304</strain>
        <tissue evidence="2">Vegetative mycelium</tissue>
    </source>
</reference>
<gene>
    <name evidence="2" type="ORF">PCON_06251</name>
</gene>
<feature type="compositionally biased region" description="Basic and acidic residues" evidence="1">
    <location>
        <begin position="274"/>
        <end position="291"/>
    </location>
</feature>
<sequence length="370" mass="43267">MAGLGSSNTIYVQNPDRIILPSEISFQPIISSNGTFFFPILTMPHRHSRHPHIPQPMPLSYRSHTALDQLESSITSTFLNFQSHSLNCNWCHHPLRQYSKSKHLCHTGQDMAWLMSELLRHKAEYCLDGQFIVEIPHGYDAVDQAVRVMAHVHHDEYDLVIMDPEMYPMVAGERNRSEGWEIYRSMTRRNEEYERRSHGVKNGISMEKIRKEIKKQEKRDGNGFFPTSYARPTITRKPGITELRASRQRNELEDTGRRESRTGCLKNRNSHNSECTRRNHLNHFENRDKRMSISSTGYASPEVTRRPEMWKPQLSSQNEEPEDVKSRSQPAEPEDVRSRRQPAGVLKKSDRVDDIRKIWRVLSRKSVHWD</sequence>
<dbReference type="Proteomes" id="UP000018144">
    <property type="component" value="Unassembled WGS sequence"/>
</dbReference>
<keyword evidence="3" id="KW-1185">Reference proteome</keyword>
<evidence type="ECO:0000313" key="2">
    <source>
        <dbReference type="EMBL" id="CCX06664.1"/>
    </source>
</evidence>
<organism evidence="2 3">
    <name type="scientific">Pyronema omphalodes (strain CBS 100304)</name>
    <name type="common">Pyronema confluens</name>
    <dbReference type="NCBI Taxonomy" id="1076935"/>
    <lineage>
        <taxon>Eukaryota</taxon>
        <taxon>Fungi</taxon>
        <taxon>Dikarya</taxon>
        <taxon>Ascomycota</taxon>
        <taxon>Pezizomycotina</taxon>
        <taxon>Pezizomycetes</taxon>
        <taxon>Pezizales</taxon>
        <taxon>Pyronemataceae</taxon>
        <taxon>Pyronema</taxon>
    </lineage>
</organism>
<feature type="region of interest" description="Disordered" evidence="1">
    <location>
        <begin position="237"/>
        <end position="350"/>
    </location>
</feature>
<accession>U4L961</accession>